<name>A0A6P0UGN1_9FLAO</name>
<dbReference type="PANTHER" id="PTHR37299">
    <property type="entry name" value="TRANSCRIPTIONAL REGULATOR-RELATED"/>
    <property type="match status" value="1"/>
</dbReference>
<accession>A0A6P0UGN1</accession>
<dbReference type="InterPro" id="IPR001789">
    <property type="entry name" value="Sig_transdc_resp-reg_receiver"/>
</dbReference>
<evidence type="ECO:0000256" key="3">
    <source>
        <dbReference type="ARBA" id="ARBA00023159"/>
    </source>
</evidence>
<evidence type="ECO:0000259" key="6">
    <source>
        <dbReference type="PROSITE" id="PS50110"/>
    </source>
</evidence>
<evidence type="ECO:0000313" key="9">
    <source>
        <dbReference type="Proteomes" id="UP000468581"/>
    </source>
</evidence>
<proteinExistence type="predicted"/>
<evidence type="ECO:0000256" key="2">
    <source>
        <dbReference type="ARBA" id="ARBA00023012"/>
    </source>
</evidence>
<feature type="domain" description="HTH LytTR-type" evidence="7">
    <location>
        <begin position="132"/>
        <end position="199"/>
    </location>
</feature>
<dbReference type="Proteomes" id="UP000468581">
    <property type="component" value="Unassembled WGS sequence"/>
</dbReference>
<organism evidence="8 9">
    <name type="scientific">Leptobacterium flavescens</name>
    <dbReference type="NCBI Taxonomy" id="472055"/>
    <lineage>
        <taxon>Bacteria</taxon>
        <taxon>Pseudomonadati</taxon>
        <taxon>Bacteroidota</taxon>
        <taxon>Flavobacteriia</taxon>
        <taxon>Flavobacteriales</taxon>
        <taxon>Flavobacteriaceae</taxon>
        <taxon>Leptobacterium</taxon>
    </lineage>
</organism>
<keyword evidence="5" id="KW-0597">Phosphoprotein</keyword>
<comment type="function">
    <text evidence="4">Required for high-level post-exponential phase expression of a series of secreted proteins.</text>
</comment>
<dbReference type="Gene3D" id="2.40.50.1020">
    <property type="entry name" value="LytTr DNA-binding domain"/>
    <property type="match status" value="1"/>
</dbReference>
<dbReference type="PANTHER" id="PTHR37299:SF3">
    <property type="entry name" value="STAGE 0 SPORULATION PROTEIN A HOMOLOG"/>
    <property type="match status" value="1"/>
</dbReference>
<keyword evidence="9" id="KW-1185">Reference proteome</keyword>
<dbReference type="GO" id="GO:0003677">
    <property type="term" value="F:DNA binding"/>
    <property type="evidence" value="ECO:0007669"/>
    <property type="project" value="InterPro"/>
</dbReference>
<keyword evidence="2" id="KW-0902">Two-component regulatory system</keyword>
<dbReference type="Pfam" id="PF04397">
    <property type="entry name" value="LytTR"/>
    <property type="match status" value="1"/>
</dbReference>
<dbReference type="SMART" id="SM00850">
    <property type="entry name" value="LytTR"/>
    <property type="match status" value="1"/>
</dbReference>
<evidence type="ECO:0000256" key="5">
    <source>
        <dbReference type="PROSITE-ProRule" id="PRU00169"/>
    </source>
</evidence>
<dbReference type="InterPro" id="IPR007492">
    <property type="entry name" value="LytTR_DNA-bd_dom"/>
</dbReference>
<dbReference type="GO" id="GO:0000156">
    <property type="term" value="F:phosphorelay response regulator activity"/>
    <property type="evidence" value="ECO:0007669"/>
    <property type="project" value="InterPro"/>
</dbReference>
<dbReference type="AlphaFoldDB" id="A0A6P0UGN1"/>
<protein>
    <submittedName>
        <fullName evidence="8">Response regulator</fullName>
    </submittedName>
</protein>
<evidence type="ECO:0000259" key="7">
    <source>
        <dbReference type="PROSITE" id="PS50930"/>
    </source>
</evidence>
<dbReference type="RefSeq" id="WP_163605474.1">
    <property type="nucleotide sequence ID" value="NZ_JAABOO010000001.1"/>
</dbReference>
<keyword evidence="1" id="KW-0963">Cytoplasm</keyword>
<dbReference type="SMART" id="SM00448">
    <property type="entry name" value="REC"/>
    <property type="match status" value="1"/>
</dbReference>
<dbReference type="Pfam" id="PF00072">
    <property type="entry name" value="Response_reg"/>
    <property type="match status" value="1"/>
</dbReference>
<gene>
    <name evidence="8" type="ORF">GWK08_03285</name>
</gene>
<evidence type="ECO:0000256" key="1">
    <source>
        <dbReference type="ARBA" id="ARBA00022490"/>
    </source>
</evidence>
<dbReference type="Gene3D" id="3.40.50.2300">
    <property type="match status" value="1"/>
</dbReference>
<evidence type="ECO:0000313" key="8">
    <source>
        <dbReference type="EMBL" id="NER12451.1"/>
    </source>
</evidence>
<dbReference type="InterPro" id="IPR011006">
    <property type="entry name" value="CheY-like_superfamily"/>
</dbReference>
<dbReference type="SUPFAM" id="SSF52172">
    <property type="entry name" value="CheY-like"/>
    <property type="match status" value="1"/>
</dbReference>
<dbReference type="PROSITE" id="PS50930">
    <property type="entry name" value="HTH_LYTTR"/>
    <property type="match status" value="1"/>
</dbReference>
<reference evidence="8 9" key="1">
    <citation type="submission" date="2020-01" db="EMBL/GenBank/DDBJ databases">
        <title>Leptobacterium flavescens.</title>
        <authorList>
            <person name="Wang G."/>
        </authorList>
    </citation>
    <scope>NUCLEOTIDE SEQUENCE [LARGE SCALE GENOMIC DNA]</scope>
    <source>
        <strain evidence="8 9">KCTC 22160</strain>
    </source>
</reference>
<keyword evidence="3" id="KW-0010">Activator</keyword>
<comment type="caution">
    <text evidence="8">The sequence shown here is derived from an EMBL/GenBank/DDBJ whole genome shotgun (WGS) entry which is preliminary data.</text>
</comment>
<dbReference type="PROSITE" id="PS50110">
    <property type="entry name" value="RESPONSE_REGULATORY"/>
    <property type="match status" value="1"/>
</dbReference>
<feature type="modified residue" description="4-aspartylphosphate" evidence="5">
    <location>
        <position position="55"/>
    </location>
</feature>
<sequence>MKYSCIIVDDEQTARNILKRYVSETPLLNLKAECKNAIEAIEYLQKNPVDIVFLDIEMPKLSGLNLARIIESNIQVIFTTAHREFAVEGFDLNATDYLLKPFSLDRFLTAVKRAIEKQKPSQNEENQATDHMYFKVDKKMVKIMFSAILYIEGLGNYLKIHTAENAFIIYDKMSSLEELLHKHKFRRIHKSYIVNTGKINAYTKEFVEIGRKQLPVSSTYRDRFMNSF</sequence>
<dbReference type="InterPro" id="IPR046947">
    <property type="entry name" value="LytR-like"/>
</dbReference>
<dbReference type="EMBL" id="JAABOO010000001">
    <property type="protein sequence ID" value="NER12451.1"/>
    <property type="molecule type" value="Genomic_DNA"/>
</dbReference>
<feature type="domain" description="Response regulatory" evidence="6">
    <location>
        <begin position="4"/>
        <end position="115"/>
    </location>
</feature>
<evidence type="ECO:0000256" key="4">
    <source>
        <dbReference type="ARBA" id="ARBA00037164"/>
    </source>
</evidence>